<organism evidence="2 3">
    <name type="scientific">Lupinus albus</name>
    <name type="common">White lupine</name>
    <name type="synonym">Lupinus termis</name>
    <dbReference type="NCBI Taxonomy" id="3870"/>
    <lineage>
        <taxon>Eukaryota</taxon>
        <taxon>Viridiplantae</taxon>
        <taxon>Streptophyta</taxon>
        <taxon>Embryophyta</taxon>
        <taxon>Tracheophyta</taxon>
        <taxon>Spermatophyta</taxon>
        <taxon>Magnoliopsida</taxon>
        <taxon>eudicotyledons</taxon>
        <taxon>Gunneridae</taxon>
        <taxon>Pentapetalae</taxon>
        <taxon>rosids</taxon>
        <taxon>fabids</taxon>
        <taxon>Fabales</taxon>
        <taxon>Fabaceae</taxon>
        <taxon>Papilionoideae</taxon>
        <taxon>50 kb inversion clade</taxon>
        <taxon>genistoids sensu lato</taxon>
        <taxon>core genistoids</taxon>
        <taxon>Genisteae</taxon>
        <taxon>Lupinus</taxon>
    </lineage>
</organism>
<dbReference type="AlphaFoldDB" id="A0A6A4QA33"/>
<evidence type="ECO:0000313" key="3">
    <source>
        <dbReference type="Proteomes" id="UP000447434"/>
    </source>
</evidence>
<feature type="compositionally biased region" description="Acidic residues" evidence="1">
    <location>
        <begin position="97"/>
        <end position="107"/>
    </location>
</feature>
<dbReference type="OrthoDB" id="10253254at2759"/>
<accession>A0A6A4QA33</accession>
<keyword evidence="2" id="KW-0347">Helicase</keyword>
<sequence length="307" mass="36289">MTDETNIFASEIFSRVSRKSSGLSLYQEQEKEAALLVKKQKTYKLLDDDDGSDELMMFASKRMKKKTEVNDDDGDDEEEGILSKELEKRVRRRTSRDDDEDGSESEEERLRDQREKEELEKHLSERDEAGTRKFTDHKLTQKEKEEAIRRSNALKKGDVPASRKASKQEYYKKRVEKKVEELRGEIEDEQYLFEGVKLTEVEKRDLRYKKKIYELLTERSEEADNVNEYRMPDAYDQDGGRYSDTNAEKKMNPHAEQEAWVEYQIRKATVKYGSKNKKQVSDEYQFVFEDQIDFIKESIMDGDNVDL</sequence>
<proteinExistence type="predicted"/>
<feature type="region of interest" description="Disordered" evidence="1">
    <location>
        <begin position="60"/>
        <end position="169"/>
    </location>
</feature>
<feature type="compositionally biased region" description="Basic and acidic residues" evidence="1">
    <location>
        <begin position="108"/>
        <end position="149"/>
    </location>
</feature>
<protein>
    <submittedName>
        <fullName evidence="2">Putative RNA helicase</fullName>
    </submittedName>
</protein>
<keyword evidence="2" id="KW-0547">Nucleotide-binding</keyword>
<dbReference type="EMBL" id="WOCE01000007">
    <property type="protein sequence ID" value="KAE9610512.1"/>
    <property type="molecule type" value="Genomic_DNA"/>
</dbReference>
<feature type="region of interest" description="Disordered" evidence="1">
    <location>
        <begin position="227"/>
        <end position="253"/>
    </location>
</feature>
<evidence type="ECO:0000256" key="1">
    <source>
        <dbReference type="SAM" id="MobiDB-lite"/>
    </source>
</evidence>
<dbReference type="Proteomes" id="UP000447434">
    <property type="component" value="Chromosome 7"/>
</dbReference>
<gene>
    <name evidence="2" type="ORF">Lalb_Chr07g0187381</name>
</gene>
<keyword evidence="3" id="KW-1185">Reference proteome</keyword>
<evidence type="ECO:0000313" key="2">
    <source>
        <dbReference type="EMBL" id="KAE9610512.1"/>
    </source>
</evidence>
<feature type="compositionally biased region" description="Basic and acidic residues" evidence="1">
    <location>
        <begin position="230"/>
        <end position="253"/>
    </location>
</feature>
<reference evidence="3" key="1">
    <citation type="journal article" date="2020" name="Nat. Commun.">
        <title>Genome sequence of the cluster root forming white lupin.</title>
        <authorList>
            <person name="Hufnagel B."/>
            <person name="Marques A."/>
            <person name="Soriano A."/>
            <person name="Marques L."/>
            <person name="Divol F."/>
            <person name="Doumas P."/>
            <person name="Sallet E."/>
            <person name="Mancinotti D."/>
            <person name="Carrere S."/>
            <person name="Marande W."/>
            <person name="Arribat S."/>
            <person name="Keller J."/>
            <person name="Huneau C."/>
            <person name="Blein T."/>
            <person name="Aime D."/>
            <person name="Laguerre M."/>
            <person name="Taylor J."/>
            <person name="Schubert V."/>
            <person name="Nelson M."/>
            <person name="Geu-Flores F."/>
            <person name="Crespi M."/>
            <person name="Gallardo-Guerrero K."/>
            <person name="Delaux P.-M."/>
            <person name="Salse J."/>
            <person name="Berges H."/>
            <person name="Guyot R."/>
            <person name="Gouzy J."/>
            <person name="Peret B."/>
        </authorList>
    </citation>
    <scope>NUCLEOTIDE SEQUENCE [LARGE SCALE GENOMIC DNA]</scope>
    <source>
        <strain evidence="3">cv. Amiga</strain>
    </source>
</reference>
<keyword evidence="2" id="KW-0067">ATP-binding</keyword>
<comment type="caution">
    <text evidence="2">The sequence shown here is derived from an EMBL/GenBank/DDBJ whole genome shotgun (WGS) entry which is preliminary data.</text>
</comment>
<keyword evidence="2" id="KW-0378">Hydrolase</keyword>
<name>A0A6A4QA33_LUPAL</name>
<dbReference type="GO" id="GO:0004386">
    <property type="term" value="F:helicase activity"/>
    <property type="evidence" value="ECO:0007669"/>
    <property type="project" value="UniProtKB-KW"/>
</dbReference>
<feature type="compositionally biased region" description="Acidic residues" evidence="1">
    <location>
        <begin position="70"/>
        <end position="80"/>
    </location>
</feature>